<proteinExistence type="predicted"/>
<dbReference type="Pfam" id="PF26215">
    <property type="entry name" value="HTH_animal"/>
    <property type="match status" value="1"/>
</dbReference>
<name>A0ABN8M988_9CNID</name>
<dbReference type="InterPro" id="IPR058912">
    <property type="entry name" value="HTH_animal"/>
</dbReference>
<reference evidence="2 3" key="1">
    <citation type="submission" date="2022-05" db="EMBL/GenBank/DDBJ databases">
        <authorList>
            <consortium name="Genoscope - CEA"/>
            <person name="William W."/>
        </authorList>
    </citation>
    <scope>NUCLEOTIDE SEQUENCE [LARGE SCALE GENOMIC DNA]</scope>
</reference>
<sequence length="163" mass="18919">MCSIEETLKHKGKMSTYYRLYVDDKLRIMRDKVSADNFLQTLDHCHSSVTFTKETEKNGMLLFLNTQLLNKSTHTETIVYVKPTNSGLLLQYKSHVDDQYKYGLLKTMLDHAFRLSSNSSYFSEELSDQPDPVPTVLPFKDQATAYILQNQLTDWNQKVHTNT</sequence>
<dbReference type="PANTHER" id="PTHR21301:SF10">
    <property type="entry name" value="REVERSE TRANSCRIPTASE DOMAIN-CONTAINING PROTEIN"/>
    <property type="match status" value="1"/>
</dbReference>
<organism evidence="2 3">
    <name type="scientific">Porites evermanni</name>
    <dbReference type="NCBI Taxonomy" id="104178"/>
    <lineage>
        <taxon>Eukaryota</taxon>
        <taxon>Metazoa</taxon>
        <taxon>Cnidaria</taxon>
        <taxon>Anthozoa</taxon>
        <taxon>Hexacorallia</taxon>
        <taxon>Scleractinia</taxon>
        <taxon>Fungiina</taxon>
        <taxon>Poritidae</taxon>
        <taxon>Porites</taxon>
    </lineage>
</organism>
<gene>
    <name evidence="2" type="ORF">PEVE_00022270</name>
</gene>
<dbReference type="Proteomes" id="UP001159427">
    <property type="component" value="Unassembled WGS sequence"/>
</dbReference>
<evidence type="ECO:0000259" key="1">
    <source>
        <dbReference type="Pfam" id="PF26215"/>
    </source>
</evidence>
<comment type="caution">
    <text evidence="2">The sequence shown here is derived from an EMBL/GenBank/DDBJ whole genome shotgun (WGS) entry which is preliminary data.</text>
</comment>
<accession>A0ABN8M988</accession>
<evidence type="ECO:0000313" key="3">
    <source>
        <dbReference type="Proteomes" id="UP001159427"/>
    </source>
</evidence>
<keyword evidence="3" id="KW-1185">Reference proteome</keyword>
<feature type="domain" description="Helix-turn-helix" evidence="1">
    <location>
        <begin position="89"/>
        <end position="127"/>
    </location>
</feature>
<protein>
    <recommendedName>
        <fullName evidence="1">Helix-turn-helix domain-containing protein</fullName>
    </recommendedName>
</protein>
<dbReference type="PANTHER" id="PTHR21301">
    <property type="entry name" value="REVERSE TRANSCRIPTASE"/>
    <property type="match status" value="1"/>
</dbReference>
<evidence type="ECO:0000313" key="2">
    <source>
        <dbReference type="EMBL" id="CAH3024288.1"/>
    </source>
</evidence>
<dbReference type="EMBL" id="CALNXI010000298">
    <property type="protein sequence ID" value="CAH3024288.1"/>
    <property type="molecule type" value="Genomic_DNA"/>
</dbReference>